<gene>
    <name evidence="2" type="ORF">I5M27_03940</name>
</gene>
<dbReference type="EMBL" id="JAEHFX010000001">
    <property type="protein sequence ID" value="MBK0402121.1"/>
    <property type="molecule type" value="Genomic_DNA"/>
</dbReference>
<evidence type="ECO:0000259" key="1">
    <source>
        <dbReference type="Pfam" id="PF06983"/>
    </source>
</evidence>
<dbReference type="PANTHER" id="PTHR33990:SF1">
    <property type="entry name" value="PROTEIN YJDN"/>
    <property type="match status" value="1"/>
</dbReference>
<accession>A0ABS1BY95</accession>
<dbReference type="SUPFAM" id="SSF54593">
    <property type="entry name" value="Glyoxalase/Bleomycin resistance protein/Dihydroxybiphenyl dioxygenase"/>
    <property type="match status" value="1"/>
</dbReference>
<proteinExistence type="predicted"/>
<keyword evidence="3" id="KW-1185">Reference proteome</keyword>
<dbReference type="Gene3D" id="3.10.180.10">
    <property type="entry name" value="2,3-Dihydroxybiphenyl 1,2-Dioxygenase, domain 1"/>
    <property type="match status" value="1"/>
</dbReference>
<dbReference type="InterPro" id="IPR009725">
    <property type="entry name" value="3_dmu_93_MTrfase"/>
</dbReference>
<dbReference type="PIRSF" id="PIRSF021700">
    <property type="entry name" value="3_dmu_93_MTrfase"/>
    <property type="match status" value="1"/>
</dbReference>
<dbReference type="Pfam" id="PF06983">
    <property type="entry name" value="3-dmu-9_3-mt"/>
    <property type="match status" value="1"/>
</dbReference>
<organism evidence="2 3">
    <name type="scientific">Adhaeribacter terrigena</name>
    <dbReference type="NCBI Taxonomy" id="2793070"/>
    <lineage>
        <taxon>Bacteria</taxon>
        <taxon>Pseudomonadati</taxon>
        <taxon>Bacteroidota</taxon>
        <taxon>Cytophagia</taxon>
        <taxon>Cytophagales</taxon>
        <taxon>Hymenobacteraceae</taxon>
        <taxon>Adhaeribacter</taxon>
    </lineage>
</organism>
<reference evidence="2 3" key="1">
    <citation type="submission" date="2020-12" db="EMBL/GenBank/DDBJ databases">
        <title>Bacterial novel species Adhaeribacter sp. BT258 isolated from soil.</title>
        <authorList>
            <person name="Jung H.-Y."/>
        </authorList>
    </citation>
    <scope>NUCLEOTIDE SEQUENCE [LARGE SCALE GENOMIC DNA]</scope>
    <source>
        <strain evidence="2 3">BT258</strain>
    </source>
</reference>
<dbReference type="Proteomes" id="UP000644147">
    <property type="component" value="Unassembled WGS sequence"/>
</dbReference>
<sequence length="137" mass="15339">MAHLTPYLAFNGNCREAMEFYKTVFGGELQIQTFGQAPVNASEADKSRVMHAQLSSGNFMLMASDGMPDRPVKFGDSVSLSVHTQSKDETDALFKKLSEGGTITMPLENTFWGAYFGMLIDKFGIHWLFNFQQEQPK</sequence>
<feature type="domain" description="PhnB-like" evidence="1">
    <location>
        <begin position="4"/>
        <end position="127"/>
    </location>
</feature>
<dbReference type="CDD" id="cd06588">
    <property type="entry name" value="PhnB_like"/>
    <property type="match status" value="1"/>
</dbReference>
<comment type="caution">
    <text evidence="2">The sequence shown here is derived from an EMBL/GenBank/DDBJ whole genome shotgun (WGS) entry which is preliminary data.</text>
</comment>
<protein>
    <submittedName>
        <fullName evidence="2">VOC family protein</fullName>
    </submittedName>
</protein>
<evidence type="ECO:0000313" key="2">
    <source>
        <dbReference type="EMBL" id="MBK0402121.1"/>
    </source>
</evidence>
<dbReference type="PANTHER" id="PTHR33990">
    <property type="entry name" value="PROTEIN YJDN-RELATED"/>
    <property type="match status" value="1"/>
</dbReference>
<evidence type="ECO:0000313" key="3">
    <source>
        <dbReference type="Proteomes" id="UP000644147"/>
    </source>
</evidence>
<dbReference type="InterPro" id="IPR029068">
    <property type="entry name" value="Glyas_Bleomycin-R_OHBP_Dase"/>
</dbReference>
<dbReference type="InterPro" id="IPR028973">
    <property type="entry name" value="PhnB-like"/>
</dbReference>
<dbReference type="RefSeq" id="WP_200504711.1">
    <property type="nucleotide sequence ID" value="NZ_JAEHFX010000001.1"/>
</dbReference>
<name>A0ABS1BY95_9BACT</name>